<feature type="region of interest" description="Disordered" evidence="1">
    <location>
        <begin position="163"/>
        <end position="187"/>
    </location>
</feature>
<protein>
    <submittedName>
        <fullName evidence="2">Uncharacterized protein</fullName>
    </submittedName>
</protein>
<sequence>MAQGGASQRPSAMKPRPPQPQALELDAEAGTAGPLWNAVKRQLHPSEAILVKRLVGQGLIEESRQLWGELESLQLMLSEFRKQNDGLLASELHTTQSGELRPEAASAGDTRSLHRQLLRQQAQVLLQDARSQAAVAGAALEELVPALGSKQLQHYVCSQGSYVGPPTPSTQPSSRPSSVSGASGCSGPELLTNVPVLPADRRLGADELGSVAAGVREALEEERSVLLAAIGEHMRLLEVEDSRRASLAGGHTAAGRRAEASEPSTEELQQLVHDLQEFTLVQGGAAKPPAKPRSSGAAQVRRLRALIEETRQLANAMAALPAALKGVPEVLGALGSPGAGKPFDPFFDDPFAA</sequence>
<name>A0A7S4QF97_9DINO</name>
<feature type="compositionally biased region" description="Polar residues" evidence="1">
    <location>
        <begin position="1"/>
        <end position="10"/>
    </location>
</feature>
<accession>A0A7S4QF97</accession>
<feature type="region of interest" description="Disordered" evidence="1">
    <location>
        <begin position="1"/>
        <end position="29"/>
    </location>
</feature>
<dbReference type="InterPro" id="IPR031367">
    <property type="entry name" value="CCDC24"/>
</dbReference>
<gene>
    <name evidence="2" type="ORF">AMON00008_LOCUS18589</name>
</gene>
<reference evidence="2" key="1">
    <citation type="submission" date="2021-01" db="EMBL/GenBank/DDBJ databases">
        <authorList>
            <person name="Corre E."/>
            <person name="Pelletier E."/>
            <person name="Niang G."/>
            <person name="Scheremetjew M."/>
            <person name="Finn R."/>
            <person name="Kale V."/>
            <person name="Holt S."/>
            <person name="Cochrane G."/>
            <person name="Meng A."/>
            <person name="Brown T."/>
            <person name="Cohen L."/>
        </authorList>
    </citation>
    <scope>NUCLEOTIDE SEQUENCE</scope>
    <source>
        <strain evidence="2">CCMP3105</strain>
    </source>
</reference>
<feature type="compositionally biased region" description="Low complexity" evidence="1">
    <location>
        <begin position="170"/>
        <end position="187"/>
    </location>
</feature>
<dbReference type="Pfam" id="PF15669">
    <property type="entry name" value="CCDC24"/>
    <property type="match status" value="1"/>
</dbReference>
<evidence type="ECO:0000313" key="2">
    <source>
        <dbReference type="EMBL" id="CAE4580091.1"/>
    </source>
</evidence>
<dbReference type="EMBL" id="HBNR01027419">
    <property type="protein sequence ID" value="CAE4580091.1"/>
    <property type="molecule type" value="Transcribed_RNA"/>
</dbReference>
<evidence type="ECO:0000256" key="1">
    <source>
        <dbReference type="SAM" id="MobiDB-lite"/>
    </source>
</evidence>
<organism evidence="2">
    <name type="scientific">Alexandrium monilatum</name>
    <dbReference type="NCBI Taxonomy" id="311494"/>
    <lineage>
        <taxon>Eukaryota</taxon>
        <taxon>Sar</taxon>
        <taxon>Alveolata</taxon>
        <taxon>Dinophyceae</taxon>
        <taxon>Gonyaulacales</taxon>
        <taxon>Pyrocystaceae</taxon>
        <taxon>Alexandrium</taxon>
    </lineage>
</organism>
<dbReference type="AlphaFoldDB" id="A0A7S4QF97"/>
<proteinExistence type="predicted"/>